<dbReference type="GO" id="GO:0005524">
    <property type="term" value="F:ATP binding"/>
    <property type="evidence" value="ECO:0007669"/>
    <property type="project" value="UniProtKB-KW"/>
</dbReference>
<keyword evidence="5" id="KW-0067">ATP-binding</keyword>
<dbReference type="Gene3D" id="3.40.1190.20">
    <property type="match status" value="1"/>
</dbReference>
<dbReference type="RefSeq" id="WP_074256727.1">
    <property type="nucleotide sequence ID" value="NZ_FSRL01000001.1"/>
</dbReference>
<dbReference type="PANTHER" id="PTHR46566:SF2">
    <property type="entry name" value="ATP-DEPENDENT 6-PHOSPHOFRUCTOKINASE ISOZYME 2"/>
    <property type="match status" value="1"/>
</dbReference>
<feature type="domain" description="Carbohydrate kinase PfkB" evidence="7">
    <location>
        <begin position="17"/>
        <end position="295"/>
    </location>
</feature>
<keyword evidence="3" id="KW-0547">Nucleotide-binding</keyword>
<dbReference type="AlphaFoldDB" id="A0A1N6GSK6"/>
<evidence type="ECO:0000256" key="5">
    <source>
        <dbReference type="ARBA" id="ARBA00022840"/>
    </source>
</evidence>
<evidence type="ECO:0000313" key="9">
    <source>
        <dbReference type="Proteomes" id="UP000184932"/>
    </source>
</evidence>
<dbReference type="PANTHER" id="PTHR46566">
    <property type="entry name" value="1-PHOSPHOFRUCTOKINASE-RELATED"/>
    <property type="match status" value="1"/>
</dbReference>
<protein>
    <recommendedName>
        <fullName evidence="6">Phosphofructokinase</fullName>
    </recommendedName>
</protein>
<evidence type="ECO:0000259" key="7">
    <source>
        <dbReference type="Pfam" id="PF00294"/>
    </source>
</evidence>
<organism evidence="8 9">
    <name type="scientific">Vannielia litorea</name>
    <dbReference type="NCBI Taxonomy" id="1217970"/>
    <lineage>
        <taxon>Bacteria</taxon>
        <taxon>Pseudomonadati</taxon>
        <taxon>Pseudomonadota</taxon>
        <taxon>Alphaproteobacteria</taxon>
        <taxon>Rhodobacterales</taxon>
        <taxon>Paracoccaceae</taxon>
        <taxon>Vannielia</taxon>
    </lineage>
</organism>
<dbReference type="Pfam" id="PF00294">
    <property type="entry name" value="PfkB"/>
    <property type="match status" value="1"/>
</dbReference>
<dbReference type="OrthoDB" id="9801219at2"/>
<dbReference type="SUPFAM" id="SSF53613">
    <property type="entry name" value="Ribokinase-like"/>
    <property type="match status" value="1"/>
</dbReference>
<dbReference type="Proteomes" id="UP000184932">
    <property type="component" value="Unassembled WGS sequence"/>
</dbReference>
<dbReference type="PROSITE" id="PS00583">
    <property type="entry name" value="PFKB_KINASES_1"/>
    <property type="match status" value="1"/>
</dbReference>
<dbReference type="STRING" id="1217970.SAMN05444002_2742"/>
<evidence type="ECO:0000256" key="2">
    <source>
        <dbReference type="ARBA" id="ARBA00022679"/>
    </source>
</evidence>
<dbReference type="InterPro" id="IPR002173">
    <property type="entry name" value="Carboh/pur_kinase_PfkB_CS"/>
</dbReference>
<name>A0A1N6GSK6_9RHOB</name>
<keyword evidence="9" id="KW-1185">Reference proteome</keyword>
<dbReference type="GO" id="GO:0003872">
    <property type="term" value="F:6-phosphofructokinase activity"/>
    <property type="evidence" value="ECO:0007669"/>
    <property type="project" value="TreeGrafter"/>
</dbReference>
<dbReference type="EMBL" id="FSRL01000001">
    <property type="protein sequence ID" value="SIO10506.1"/>
    <property type="molecule type" value="Genomic_DNA"/>
</dbReference>
<dbReference type="InterPro" id="IPR017583">
    <property type="entry name" value="Tagatose/fructose_Pkinase"/>
</dbReference>
<evidence type="ECO:0000256" key="1">
    <source>
        <dbReference type="ARBA" id="ARBA00010688"/>
    </source>
</evidence>
<keyword evidence="2 6" id="KW-0808">Transferase</keyword>
<evidence type="ECO:0000256" key="4">
    <source>
        <dbReference type="ARBA" id="ARBA00022777"/>
    </source>
</evidence>
<dbReference type="PIRSF" id="PIRSF000535">
    <property type="entry name" value="1PFK/6PFK/LacC"/>
    <property type="match status" value="1"/>
</dbReference>
<evidence type="ECO:0000256" key="6">
    <source>
        <dbReference type="PIRNR" id="PIRNR000535"/>
    </source>
</evidence>
<dbReference type="NCBIfam" id="TIGR03168">
    <property type="entry name" value="1-PFK"/>
    <property type="match status" value="1"/>
</dbReference>
<reference evidence="9" key="1">
    <citation type="submission" date="2016-11" db="EMBL/GenBank/DDBJ databases">
        <authorList>
            <person name="Varghese N."/>
            <person name="Submissions S."/>
        </authorList>
    </citation>
    <scope>NUCLEOTIDE SEQUENCE [LARGE SCALE GENOMIC DNA]</scope>
    <source>
        <strain evidence="9">DSM 29440</strain>
    </source>
</reference>
<evidence type="ECO:0000256" key="3">
    <source>
        <dbReference type="ARBA" id="ARBA00022741"/>
    </source>
</evidence>
<dbReference type="InterPro" id="IPR011611">
    <property type="entry name" value="PfkB_dom"/>
</dbReference>
<gene>
    <name evidence="8" type="ORF">SAMN05444002_2742</name>
</gene>
<dbReference type="InterPro" id="IPR029056">
    <property type="entry name" value="Ribokinase-like"/>
</dbReference>
<keyword evidence="4 8" id="KW-0418">Kinase</keyword>
<evidence type="ECO:0000313" key="8">
    <source>
        <dbReference type="EMBL" id="SIO10506.1"/>
    </source>
</evidence>
<proteinExistence type="inferred from homology"/>
<comment type="similarity">
    <text evidence="1 6">Belongs to the carbohydrate kinase PfkB family.</text>
</comment>
<dbReference type="GO" id="GO:0005829">
    <property type="term" value="C:cytosol"/>
    <property type="evidence" value="ECO:0007669"/>
    <property type="project" value="TreeGrafter"/>
</dbReference>
<accession>A0A1N6GSK6</accession>
<sequence length="312" mass="31007">MRPILTLTPSPALDLSAQAPAVRPNVKLRCGVAVVEPGGGGVNVSRAVAQLGGASRCLVALGGATGAALEAGLAARGLEVMRFEAPGDTRQSLAVTSAETGEQYRFSLAGPEWGEADCQGFVEAVAQAVTPGALVVLSGSLPPGMGPEWLAPLGAAVRGAGAELVVDTSGDALKRLAAEGGADVLRMDHAEARFLSGTLLADVAEVRAFAATLTGAAPRVIVAMGAAGSVMACADGSAWHAAGADVPVVSKVGAGDSFVGGFVLALARGATPEAALQAGMAAASAAVMTPGTELCRLEDYERALPDCVLTRL</sequence>